<accession>A0AA45USE8</accession>
<protein>
    <submittedName>
        <fullName evidence="1">Uncharacterized protein</fullName>
    </submittedName>
</protein>
<dbReference type="AlphaFoldDB" id="A0AA45USE8"/>
<reference evidence="2" key="1">
    <citation type="submission" date="2016-03" db="EMBL/GenBank/DDBJ databases">
        <authorList>
            <person name="Loux Valentin"/>
        </authorList>
    </citation>
    <scope>NUCLEOTIDE SEQUENCE [LARGE SCALE GENOMIC DNA]</scope>
    <source>
        <strain evidence="2">C1</strain>
    </source>
</reference>
<dbReference type="EMBL" id="FLLR01000011">
    <property type="protein sequence ID" value="SBO14078.1"/>
    <property type="molecule type" value="Genomic_DNA"/>
</dbReference>
<comment type="caution">
    <text evidence="1">The sequence shown here is derived from an EMBL/GenBank/DDBJ whole genome shotgun (WGS) entry which is preliminary data.</text>
</comment>
<evidence type="ECO:0000313" key="1">
    <source>
        <dbReference type="EMBL" id="SBO14078.1"/>
    </source>
</evidence>
<sequence>MGNLLASIVTVAELILHDIEHVPEEEKSSIYTGFCLNILLFPISLNEISAVLPRIPISSETETTLDAPGAYACYNTALLQSDH</sequence>
<dbReference type="Proteomes" id="UP000078419">
    <property type="component" value="Unassembled WGS sequence"/>
</dbReference>
<proteinExistence type="predicted"/>
<name>A0AA45USE8_ANAPH</name>
<organism evidence="1 2">
    <name type="scientific">Anaplasma phagocytophilum</name>
    <name type="common">Ehrlichia phagocytophila</name>
    <dbReference type="NCBI Taxonomy" id="948"/>
    <lineage>
        <taxon>Bacteria</taxon>
        <taxon>Pseudomonadati</taxon>
        <taxon>Pseudomonadota</taxon>
        <taxon>Alphaproteobacteria</taxon>
        <taxon>Rickettsiales</taxon>
        <taxon>Anaplasmataceae</taxon>
        <taxon>Anaplasma</taxon>
        <taxon>phagocytophilum group</taxon>
    </lineage>
</organism>
<evidence type="ECO:0000313" key="2">
    <source>
        <dbReference type="Proteomes" id="UP000078419"/>
    </source>
</evidence>
<gene>
    <name evidence="1" type="ORF">ANAPC1_00422</name>
</gene>